<accession>A0A328VI45</accession>
<evidence type="ECO:0000256" key="1">
    <source>
        <dbReference type="SAM" id="Phobius"/>
    </source>
</evidence>
<feature type="transmembrane region" description="Helical" evidence="1">
    <location>
        <begin position="44"/>
        <end position="66"/>
    </location>
</feature>
<sequence>MLPEESLPRRGRLWPFALLLIPFLTTVCPALYNQVEPTLFGVPFFYWFQMLWIIVTATIVGLVALLTE</sequence>
<keyword evidence="3" id="KW-1185">Reference proteome</keyword>
<proteinExistence type="predicted"/>
<reference evidence="2 3" key="1">
    <citation type="submission" date="2016-08" db="EMBL/GenBank/DDBJ databases">
        <title>Analysis of Carbohydrate Active Enzymes in Thermogemmatispora T81 Reveals Carbohydrate Degradation Ability.</title>
        <authorList>
            <person name="Tomazini A."/>
            <person name="Lal S."/>
            <person name="Stott M."/>
            <person name="Henrissat B."/>
            <person name="Polikarpov I."/>
            <person name="Sparling R."/>
            <person name="Levin D.B."/>
        </authorList>
    </citation>
    <scope>NUCLEOTIDE SEQUENCE [LARGE SCALE GENOMIC DNA]</scope>
    <source>
        <strain evidence="2 3">T81</strain>
    </source>
</reference>
<organism evidence="2 3">
    <name type="scientific">Thermogemmatispora tikiterensis</name>
    <dbReference type="NCBI Taxonomy" id="1825093"/>
    <lineage>
        <taxon>Bacteria</taxon>
        <taxon>Bacillati</taxon>
        <taxon>Chloroflexota</taxon>
        <taxon>Ktedonobacteria</taxon>
        <taxon>Thermogemmatisporales</taxon>
        <taxon>Thermogemmatisporaceae</taxon>
        <taxon>Thermogemmatispora</taxon>
    </lineage>
</organism>
<gene>
    <name evidence="2" type="ORF">A4R35_04245</name>
</gene>
<dbReference type="Proteomes" id="UP000248706">
    <property type="component" value="Unassembled WGS sequence"/>
</dbReference>
<protein>
    <recommendedName>
        <fullName evidence="4">DUF3311 domain-containing protein</fullName>
    </recommendedName>
</protein>
<evidence type="ECO:0000313" key="2">
    <source>
        <dbReference type="EMBL" id="RAQ94734.1"/>
    </source>
</evidence>
<name>A0A328VI45_9CHLR</name>
<dbReference type="Pfam" id="PF11755">
    <property type="entry name" value="DUF3311"/>
    <property type="match status" value="1"/>
</dbReference>
<dbReference type="EMBL" id="MCIF01000002">
    <property type="protein sequence ID" value="RAQ94734.1"/>
    <property type="molecule type" value="Genomic_DNA"/>
</dbReference>
<feature type="transmembrane region" description="Helical" evidence="1">
    <location>
        <begin position="12"/>
        <end position="32"/>
    </location>
</feature>
<comment type="caution">
    <text evidence="2">The sequence shown here is derived from an EMBL/GenBank/DDBJ whole genome shotgun (WGS) entry which is preliminary data.</text>
</comment>
<evidence type="ECO:0000313" key="3">
    <source>
        <dbReference type="Proteomes" id="UP000248706"/>
    </source>
</evidence>
<dbReference type="OrthoDB" id="123261at2"/>
<keyword evidence="1" id="KW-0472">Membrane</keyword>
<keyword evidence="1" id="KW-0812">Transmembrane</keyword>
<dbReference type="InterPro" id="IPR021741">
    <property type="entry name" value="DUF3311"/>
</dbReference>
<dbReference type="RefSeq" id="WP_112426870.1">
    <property type="nucleotide sequence ID" value="NZ_MCIF01000002.1"/>
</dbReference>
<dbReference type="AlphaFoldDB" id="A0A328VI45"/>
<keyword evidence="1" id="KW-1133">Transmembrane helix</keyword>
<evidence type="ECO:0008006" key="4">
    <source>
        <dbReference type="Google" id="ProtNLM"/>
    </source>
</evidence>